<reference evidence="1 2" key="1">
    <citation type="journal article" date="2022" name="Res Sq">
        <title>Evolution of multicellular longitudinally dividing oral cavity symbionts (Neisseriaceae).</title>
        <authorList>
            <person name="Nyongesa S."/>
            <person name="Weber P."/>
            <person name="Bernet E."/>
            <person name="Pullido F."/>
            <person name="Nieckarz M."/>
            <person name="Delaby M."/>
            <person name="Nieves C."/>
            <person name="Viehboeck T."/>
            <person name="Krause N."/>
            <person name="Rivera-Millot A."/>
            <person name="Nakamura A."/>
            <person name="Vischer N."/>
            <person name="VanNieuwenhze M."/>
            <person name="Brun Y."/>
            <person name="Cava F."/>
            <person name="Bulgheresi S."/>
            <person name="Veyrier F."/>
        </authorList>
    </citation>
    <scope>NUCLEOTIDE SEQUENCE [LARGE SCALE GENOMIC DNA]</scope>
    <source>
        <strain evidence="1 2">SN4</strain>
    </source>
</reference>
<dbReference type="InterPro" id="IPR038058">
    <property type="entry name" value="PhnH-like_sp"/>
</dbReference>
<dbReference type="InterPro" id="IPR008772">
    <property type="entry name" value="Phosphonate_metab_PhnH"/>
</dbReference>
<dbReference type="GO" id="GO:0016829">
    <property type="term" value="F:lyase activity"/>
    <property type="evidence" value="ECO:0007669"/>
    <property type="project" value="UniProtKB-KW"/>
</dbReference>
<gene>
    <name evidence="1" type="primary">phnH</name>
    <name evidence="1" type="ORF">LVJ82_16175</name>
</gene>
<name>A0ABY4E0W2_9NEIS</name>
<dbReference type="EMBL" id="CP091511">
    <property type="protein sequence ID" value="UOO88963.1"/>
    <property type="molecule type" value="Genomic_DNA"/>
</dbReference>
<keyword evidence="1" id="KW-0456">Lyase</keyword>
<accession>A0ABY4E0W2</accession>
<proteinExistence type="predicted"/>
<organism evidence="1 2">
    <name type="scientific">Vitreoscilla massiliensis</name>
    <dbReference type="NCBI Taxonomy" id="1689272"/>
    <lineage>
        <taxon>Bacteria</taxon>
        <taxon>Pseudomonadati</taxon>
        <taxon>Pseudomonadota</taxon>
        <taxon>Betaproteobacteria</taxon>
        <taxon>Neisseriales</taxon>
        <taxon>Neisseriaceae</taxon>
        <taxon>Vitreoscilla</taxon>
    </lineage>
</organism>
<keyword evidence="2" id="KW-1185">Reference proteome</keyword>
<sequence length="206" mass="22206">MQNQLIAGFQQPVADAQTVFRAALSAMSEPGLPQTLPFLQPLEGLQAATWSLLQTLLDADVSVHIIEAYLNEAVHSNVVFHTGAAIISDKTQADFIVCDLDSALQWDWRALKRGTERSPELATTLIIQLDDLAGSAASVWQGPGIDGQRPMHTSLSKAFWLKRAAALAFPLGVDVMLVAGQEIIGLPRTTQVQFEPVTEQGAASCM</sequence>
<evidence type="ECO:0000313" key="1">
    <source>
        <dbReference type="EMBL" id="UOO88963.1"/>
    </source>
</evidence>
<dbReference type="Gene3D" id="3.40.50.11310">
    <property type="entry name" value="Bacterial phosphonate metabolism protein PhnH"/>
    <property type="match status" value="1"/>
</dbReference>
<dbReference type="SUPFAM" id="SSF159709">
    <property type="entry name" value="PhnH-like"/>
    <property type="match status" value="1"/>
</dbReference>
<dbReference type="RefSeq" id="WP_058357360.1">
    <property type="nucleotide sequence ID" value="NZ_CABKVG010000010.1"/>
</dbReference>
<protein>
    <submittedName>
        <fullName evidence="1">Phosphonate C-P lyase system protein PhnH</fullName>
    </submittedName>
</protein>
<dbReference type="PIRSF" id="PIRSF020680">
    <property type="entry name" value="PhnH"/>
    <property type="match status" value="1"/>
</dbReference>
<dbReference type="Pfam" id="PF05845">
    <property type="entry name" value="PhnH"/>
    <property type="match status" value="1"/>
</dbReference>
<evidence type="ECO:0000313" key="2">
    <source>
        <dbReference type="Proteomes" id="UP000832011"/>
    </source>
</evidence>
<dbReference type="NCBIfam" id="TIGR03292">
    <property type="entry name" value="PhnH_redo"/>
    <property type="match status" value="1"/>
</dbReference>
<dbReference type="Proteomes" id="UP000832011">
    <property type="component" value="Chromosome"/>
</dbReference>